<evidence type="ECO:0000256" key="1">
    <source>
        <dbReference type="SAM" id="Coils"/>
    </source>
</evidence>
<name>A0A914REG8_PAREQ</name>
<dbReference type="Proteomes" id="UP000887564">
    <property type="component" value="Unplaced"/>
</dbReference>
<reference evidence="3" key="1">
    <citation type="submission" date="2022-11" db="UniProtKB">
        <authorList>
            <consortium name="WormBaseParasite"/>
        </authorList>
    </citation>
    <scope>IDENTIFICATION</scope>
</reference>
<dbReference type="WBParaSite" id="PEQ_0000502601-mRNA-1">
    <property type="protein sequence ID" value="PEQ_0000502601-mRNA-1"/>
    <property type="gene ID" value="PEQ_0000502601"/>
</dbReference>
<evidence type="ECO:0000313" key="3">
    <source>
        <dbReference type="WBParaSite" id="PEQ_0000502601-mRNA-1"/>
    </source>
</evidence>
<evidence type="ECO:0000313" key="2">
    <source>
        <dbReference type="Proteomes" id="UP000887564"/>
    </source>
</evidence>
<dbReference type="SUPFAM" id="SSF46966">
    <property type="entry name" value="Spectrin repeat"/>
    <property type="match status" value="2"/>
</dbReference>
<proteinExistence type="predicted"/>
<organism evidence="2 3">
    <name type="scientific">Parascaris equorum</name>
    <name type="common">Equine roundworm</name>
    <dbReference type="NCBI Taxonomy" id="6256"/>
    <lineage>
        <taxon>Eukaryota</taxon>
        <taxon>Metazoa</taxon>
        <taxon>Ecdysozoa</taxon>
        <taxon>Nematoda</taxon>
        <taxon>Chromadorea</taxon>
        <taxon>Rhabditida</taxon>
        <taxon>Spirurina</taxon>
        <taxon>Ascaridomorpha</taxon>
        <taxon>Ascaridoidea</taxon>
        <taxon>Ascarididae</taxon>
        <taxon>Parascaris</taxon>
    </lineage>
</organism>
<dbReference type="InterPro" id="IPR018159">
    <property type="entry name" value="Spectrin/alpha-actinin"/>
</dbReference>
<accession>A0A914REG8</accession>
<dbReference type="PANTHER" id="PTHR11915">
    <property type="entry name" value="SPECTRIN/FILAMIN RELATED CYTOSKELETAL PROTEIN"/>
    <property type="match status" value="1"/>
</dbReference>
<dbReference type="CDD" id="cd00176">
    <property type="entry name" value="SPEC"/>
    <property type="match status" value="1"/>
</dbReference>
<keyword evidence="1" id="KW-0175">Coiled coil</keyword>
<protein>
    <submittedName>
        <fullName evidence="3">Uncharacterized protein</fullName>
    </submittedName>
</protein>
<keyword evidence="2" id="KW-1185">Reference proteome</keyword>
<dbReference type="Gene3D" id="1.20.58.60">
    <property type="match status" value="2"/>
</dbReference>
<sequence>MSRRIVEWHLAAREAVRQRAEALETAIEHSSQFTDRLDVILANLGGAAAQRCQKALDELRSKIDDIQPATGQPSLIEQQRTTLMARFFAEFEGIEVEMNDAQPLMSELRVAGRDLCEIVADEERAHVEQQIGAVEDNWATVTDIFARKNADLVDAMEKAMDFHGLLSELLEWLNETEEKLQSLEQLRSVLDEKAIQKEQLNQMCANLCADVNAHQHQSAVIRAPINDLNSRWNRLYASLNERQQKMERALLEMGQFSQAYEQLIGWIEKTEHVLDEVRLITCLFSASSQASYHRCSICCFPAHNVENWRRTYERSQNLKMEIKLSVEYQRKKLPCRLLGSFFVFYSRWSH</sequence>
<dbReference type="AlphaFoldDB" id="A0A914REG8"/>
<dbReference type="SMART" id="SM00150">
    <property type="entry name" value="SPEC"/>
    <property type="match status" value="2"/>
</dbReference>
<feature type="coiled-coil region" evidence="1">
    <location>
        <begin position="166"/>
        <end position="203"/>
    </location>
</feature>